<evidence type="ECO:0008006" key="5">
    <source>
        <dbReference type="Google" id="ProtNLM"/>
    </source>
</evidence>
<evidence type="ECO:0000256" key="1">
    <source>
        <dbReference type="SAM" id="MobiDB-lite"/>
    </source>
</evidence>
<gene>
    <name evidence="3" type="ORF">GCM10010170_014680</name>
</gene>
<keyword evidence="2" id="KW-0812">Transmembrane</keyword>
<evidence type="ECO:0000313" key="3">
    <source>
        <dbReference type="EMBL" id="GAA2334982.1"/>
    </source>
</evidence>
<evidence type="ECO:0000313" key="4">
    <source>
        <dbReference type="Proteomes" id="UP001501444"/>
    </source>
</evidence>
<name>A0ABP5SRP5_9ACTN</name>
<protein>
    <recommendedName>
        <fullName evidence="5">Protein kinase domain-containing protein</fullName>
    </recommendedName>
</protein>
<accession>A0ABP5SRP5</accession>
<feature type="region of interest" description="Disordered" evidence="1">
    <location>
        <begin position="315"/>
        <end position="344"/>
    </location>
</feature>
<dbReference type="RefSeq" id="WP_344611481.1">
    <property type="nucleotide sequence ID" value="NZ_BAAARV010000015.1"/>
</dbReference>
<dbReference type="Gene3D" id="1.10.510.10">
    <property type="entry name" value="Transferase(Phosphotransferase) domain 1"/>
    <property type="match status" value="1"/>
</dbReference>
<dbReference type="EMBL" id="BAAARV010000015">
    <property type="protein sequence ID" value="GAA2334982.1"/>
    <property type="molecule type" value="Genomic_DNA"/>
</dbReference>
<keyword evidence="2" id="KW-1133">Transmembrane helix</keyword>
<dbReference type="InterPro" id="IPR011009">
    <property type="entry name" value="Kinase-like_dom_sf"/>
</dbReference>
<feature type="transmembrane region" description="Helical" evidence="2">
    <location>
        <begin position="406"/>
        <end position="425"/>
    </location>
</feature>
<evidence type="ECO:0000256" key="2">
    <source>
        <dbReference type="SAM" id="Phobius"/>
    </source>
</evidence>
<organism evidence="3 4">
    <name type="scientific">Dactylosporangium salmoneum</name>
    <dbReference type="NCBI Taxonomy" id="53361"/>
    <lineage>
        <taxon>Bacteria</taxon>
        <taxon>Bacillati</taxon>
        <taxon>Actinomycetota</taxon>
        <taxon>Actinomycetes</taxon>
        <taxon>Micromonosporales</taxon>
        <taxon>Micromonosporaceae</taxon>
        <taxon>Dactylosporangium</taxon>
    </lineage>
</organism>
<comment type="caution">
    <text evidence="3">The sequence shown here is derived from an EMBL/GenBank/DDBJ whole genome shotgun (WGS) entry which is preliminary data.</text>
</comment>
<reference evidence="4" key="1">
    <citation type="journal article" date="2019" name="Int. J. Syst. Evol. Microbiol.">
        <title>The Global Catalogue of Microorganisms (GCM) 10K type strain sequencing project: providing services to taxonomists for standard genome sequencing and annotation.</title>
        <authorList>
            <consortium name="The Broad Institute Genomics Platform"/>
            <consortium name="The Broad Institute Genome Sequencing Center for Infectious Disease"/>
            <person name="Wu L."/>
            <person name="Ma J."/>
        </authorList>
    </citation>
    <scope>NUCLEOTIDE SEQUENCE [LARGE SCALE GENOMIC DNA]</scope>
    <source>
        <strain evidence="4">JCM 3272</strain>
    </source>
</reference>
<keyword evidence="4" id="KW-1185">Reference proteome</keyword>
<keyword evidence="2" id="KW-0472">Membrane</keyword>
<proteinExistence type="predicted"/>
<dbReference type="SUPFAM" id="SSF56112">
    <property type="entry name" value="Protein kinase-like (PK-like)"/>
    <property type="match status" value="1"/>
</dbReference>
<dbReference type="Proteomes" id="UP001501444">
    <property type="component" value="Unassembled WGS sequence"/>
</dbReference>
<sequence length="428" mass="46886">MSADMTAAPEAGVTWPNAVQYTAAVQRAPDTFSDPELAGATFERNAAGMLTHTEGESAFVFFTTGPGRPAAVRCLRREIQHGAERYRRLARFLAEHPVPALAAAQWQEDGIEANGRRWPVVKMELVDGMSLGRHIEDHLDDPDGLRGLAEAWLRTAQALERAGVAHGDPQHDNIIVTPSGGLRLIDFDSIWVPGAADLHPDETGHRNFQHPQRTAEGAWHRHIDAFPALVIYVSLLALAAEPELWALNTGTNLILELDDFEQPGATPTWRRLFASRDTRVRDLADLLARFCGTTVMLETGLEHIAGTLDLPKGRAWSAPDRSEATTQWWQPGHQAAPMPPRPRPHPVPRPHVEPGVQWPHVGPDVQWPQPIPIPAHVAAQSVPPVEPPPPVGPEPGRNTTLRRRVLAYWGVVAVLIVLGVVALLGKVL</sequence>